<dbReference type="Pfam" id="PF09643">
    <property type="entry name" value="YopX"/>
    <property type="match status" value="1"/>
</dbReference>
<proteinExistence type="predicted"/>
<dbReference type="EMBL" id="LAZR01004943">
    <property type="protein sequence ID" value="KKN04221.1"/>
    <property type="molecule type" value="Genomic_DNA"/>
</dbReference>
<reference evidence="2" key="1">
    <citation type="journal article" date="2015" name="Nature">
        <title>Complex archaea that bridge the gap between prokaryotes and eukaryotes.</title>
        <authorList>
            <person name="Spang A."/>
            <person name="Saw J.H."/>
            <person name="Jorgensen S.L."/>
            <person name="Zaremba-Niedzwiedzka K."/>
            <person name="Martijn J."/>
            <person name="Lind A.E."/>
            <person name="van Eijk R."/>
            <person name="Schleper C."/>
            <person name="Guy L."/>
            <person name="Ettema T.J."/>
        </authorList>
    </citation>
    <scope>NUCLEOTIDE SEQUENCE</scope>
</reference>
<gene>
    <name evidence="2" type="ORF">LCGC14_1099620</name>
</gene>
<organism evidence="2">
    <name type="scientific">marine sediment metagenome</name>
    <dbReference type="NCBI Taxonomy" id="412755"/>
    <lineage>
        <taxon>unclassified sequences</taxon>
        <taxon>metagenomes</taxon>
        <taxon>ecological metagenomes</taxon>
    </lineage>
</organism>
<dbReference type="Gene3D" id="2.30.30.290">
    <property type="entry name" value="YopX-like domains"/>
    <property type="match status" value="1"/>
</dbReference>
<sequence length="118" mass="14249">MIPIKYRAWDKKRKELYHWDKVRQWTFDQVSQPQEYDEDIIFMQFTGLLDKNGKEIFESDLIERKGRVCFVKWFISPSFCGWDLYYIRGATNDNDPEKGGLWNGWEVIGNIYENPELN</sequence>
<dbReference type="AlphaFoldDB" id="A0A0F9PT01"/>
<feature type="domain" description="YopX protein" evidence="1">
    <location>
        <begin position="5"/>
        <end position="117"/>
    </location>
</feature>
<accession>A0A0F9PT01</accession>
<comment type="caution">
    <text evidence="2">The sequence shown here is derived from an EMBL/GenBank/DDBJ whole genome shotgun (WGS) entry which is preliminary data.</text>
</comment>
<dbReference type="InterPro" id="IPR019096">
    <property type="entry name" value="YopX_protein"/>
</dbReference>
<name>A0A0F9PT01_9ZZZZ</name>
<evidence type="ECO:0000259" key="1">
    <source>
        <dbReference type="Pfam" id="PF09643"/>
    </source>
</evidence>
<protein>
    <recommendedName>
        <fullName evidence="1">YopX protein domain-containing protein</fullName>
    </recommendedName>
</protein>
<evidence type="ECO:0000313" key="2">
    <source>
        <dbReference type="EMBL" id="KKN04221.1"/>
    </source>
</evidence>
<dbReference type="SUPFAM" id="SSF159006">
    <property type="entry name" value="YopX-like"/>
    <property type="match status" value="1"/>
</dbReference>
<dbReference type="InterPro" id="IPR023385">
    <property type="entry name" value="YopX-like_C"/>
</dbReference>